<dbReference type="RefSeq" id="WP_147848566.1">
    <property type="nucleotide sequence ID" value="NZ_VDUZ01000022.1"/>
</dbReference>
<feature type="signal peptide" evidence="1">
    <location>
        <begin position="1"/>
        <end position="20"/>
    </location>
</feature>
<sequence>MRFALALVATAAALSLPALAQTTGSYTWTGYGSGGGVGGSTNCSSYKMKIDVTVSGTAVKGLFQQQGRPQRHFEATADANGAFRTKAQVGDGGVMDVKGTINASTAGVVLDGYCKFDAKLKKI</sequence>
<accession>A0A5C8PIX5</accession>
<evidence type="ECO:0000313" key="3">
    <source>
        <dbReference type="Proteomes" id="UP000321638"/>
    </source>
</evidence>
<dbReference type="AlphaFoldDB" id="A0A5C8PIX5"/>
<evidence type="ECO:0008006" key="4">
    <source>
        <dbReference type="Google" id="ProtNLM"/>
    </source>
</evidence>
<gene>
    <name evidence="2" type="ORF">FHP25_19115</name>
</gene>
<protein>
    <recommendedName>
        <fullName evidence="4">DUF5666 domain-containing protein</fullName>
    </recommendedName>
</protein>
<dbReference type="OrthoDB" id="7376149at2"/>
<evidence type="ECO:0000313" key="2">
    <source>
        <dbReference type="EMBL" id="TXL73772.1"/>
    </source>
</evidence>
<keyword evidence="1" id="KW-0732">Signal</keyword>
<keyword evidence="3" id="KW-1185">Reference proteome</keyword>
<organism evidence="2 3">
    <name type="scientific">Vineibacter terrae</name>
    <dbReference type="NCBI Taxonomy" id="2586908"/>
    <lineage>
        <taxon>Bacteria</taxon>
        <taxon>Pseudomonadati</taxon>
        <taxon>Pseudomonadota</taxon>
        <taxon>Alphaproteobacteria</taxon>
        <taxon>Hyphomicrobiales</taxon>
        <taxon>Vineibacter</taxon>
    </lineage>
</organism>
<reference evidence="2 3" key="1">
    <citation type="submission" date="2019-06" db="EMBL/GenBank/DDBJ databases">
        <title>New taxonomy in bacterial strain CC-CFT640, isolated from vineyard.</title>
        <authorList>
            <person name="Lin S.-Y."/>
            <person name="Tsai C.-F."/>
            <person name="Young C.-C."/>
        </authorList>
    </citation>
    <scope>NUCLEOTIDE SEQUENCE [LARGE SCALE GENOMIC DNA]</scope>
    <source>
        <strain evidence="2 3">CC-CFT640</strain>
    </source>
</reference>
<name>A0A5C8PIX5_9HYPH</name>
<dbReference type="Proteomes" id="UP000321638">
    <property type="component" value="Unassembled WGS sequence"/>
</dbReference>
<feature type="chain" id="PRO_5022857045" description="DUF5666 domain-containing protein" evidence="1">
    <location>
        <begin position="21"/>
        <end position="123"/>
    </location>
</feature>
<dbReference type="EMBL" id="VDUZ01000022">
    <property type="protein sequence ID" value="TXL73772.1"/>
    <property type="molecule type" value="Genomic_DNA"/>
</dbReference>
<comment type="caution">
    <text evidence="2">The sequence shown here is derived from an EMBL/GenBank/DDBJ whole genome shotgun (WGS) entry which is preliminary data.</text>
</comment>
<proteinExistence type="predicted"/>
<evidence type="ECO:0000256" key="1">
    <source>
        <dbReference type="SAM" id="SignalP"/>
    </source>
</evidence>